<feature type="transmembrane region" description="Helical" evidence="6">
    <location>
        <begin position="65"/>
        <end position="84"/>
    </location>
</feature>
<feature type="transmembrane region" description="Helical" evidence="6">
    <location>
        <begin position="405"/>
        <end position="424"/>
    </location>
</feature>
<feature type="transmembrane region" description="Helical" evidence="6">
    <location>
        <begin position="337"/>
        <end position="360"/>
    </location>
</feature>
<evidence type="ECO:0000256" key="1">
    <source>
        <dbReference type="ARBA" id="ARBA00004141"/>
    </source>
</evidence>
<dbReference type="InterPro" id="IPR053791">
    <property type="entry name" value="MFS_Tri12-like"/>
</dbReference>
<dbReference type="InterPro" id="IPR020846">
    <property type="entry name" value="MFS_dom"/>
</dbReference>
<accession>A0A072NXE6</accession>
<feature type="transmembrane region" description="Helical" evidence="6">
    <location>
        <begin position="466"/>
        <end position="489"/>
    </location>
</feature>
<dbReference type="InterPro" id="IPR010573">
    <property type="entry name" value="MFS_Str1/Tri12-like"/>
</dbReference>
<dbReference type="PANTHER" id="PTHR23501">
    <property type="entry name" value="MAJOR FACILITATOR SUPERFAMILY"/>
    <property type="match status" value="1"/>
</dbReference>
<dbReference type="PANTHER" id="PTHR23501:SF195">
    <property type="entry name" value="PEP5"/>
    <property type="match status" value="1"/>
</dbReference>
<dbReference type="GO" id="GO:0005886">
    <property type="term" value="C:plasma membrane"/>
    <property type="evidence" value="ECO:0007669"/>
    <property type="project" value="TreeGrafter"/>
</dbReference>
<comment type="caution">
    <text evidence="8">The sequence shown here is derived from an EMBL/GenBank/DDBJ whole genome shotgun (WGS) entry which is preliminary data.</text>
</comment>
<protein>
    <recommendedName>
        <fullName evidence="7">Major facilitator superfamily (MFS) profile domain-containing protein</fullName>
    </recommendedName>
</protein>
<dbReference type="GeneID" id="25286290"/>
<proteinExistence type="predicted"/>
<keyword evidence="5 6" id="KW-0472">Membrane</keyword>
<evidence type="ECO:0000313" key="8">
    <source>
        <dbReference type="EMBL" id="KEF52549.1"/>
    </source>
</evidence>
<evidence type="ECO:0000256" key="2">
    <source>
        <dbReference type="ARBA" id="ARBA00022448"/>
    </source>
</evidence>
<evidence type="ECO:0000256" key="6">
    <source>
        <dbReference type="SAM" id="Phobius"/>
    </source>
</evidence>
<comment type="subcellular location">
    <subcellularLocation>
        <location evidence="1">Membrane</location>
        <topology evidence="1">Multi-pass membrane protein</topology>
    </subcellularLocation>
</comment>
<dbReference type="EMBL" id="AMGV01000017">
    <property type="protein sequence ID" value="KEF52549.1"/>
    <property type="molecule type" value="Genomic_DNA"/>
</dbReference>
<dbReference type="Proteomes" id="UP000027920">
    <property type="component" value="Unassembled WGS sequence"/>
</dbReference>
<dbReference type="AlphaFoldDB" id="A0A072NXE6"/>
<dbReference type="InterPro" id="IPR036259">
    <property type="entry name" value="MFS_trans_sf"/>
</dbReference>
<keyword evidence="9" id="KW-1185">Reference proteome</keyword>
<gene>
    <name evidence="8" type="ORF">A1O9_11391</name>
</gene>
<evidence type="ECO:0000313" key="9">
    <source>
        <dbReference type="Proteomes" id="UP000027920"/>
    </source>
</evidence>
<reference evidence="8 9" key="1">
    <citation type="submission" date="2013-03" db="EMBL/GenBank/DDBJ databases">
        <title>The Genome Sequence of Exophiala aquamarina CBS 119918.</title>
        <authorList>
            <consortium name="The Broad Institute Genomics Platform"/>
            <person name="Cuomo C."/>
            <person name="de Hoog S."/>
            <person name="Gorbushina A."/>
            <person name="Walker B."/>
            <person name="Young S.K."/>
            <person name="Zeng Q."/>
            <person name="Gargeya S."/>
            <person name="Fitzgerald M."/>
            <person name="Haas B."/>
            <person name="Abouelleil A."/>
            <person name="Allen A.W."/>
            <person name="Alvarado L."/>
            <person name="Arachchi H.M."/>
            <person name="Berlin A.M."/>
            <person name="Chapman S.B."/>
            <person name="Gainer-Dewar J."/>
            <person name="Goldberg J."/>
            <person name="Griggs A."/>
            <person name="Gujja S."/>
            <person name="Hansen M."/>
            <person name="Howarth C."/>
            <person name="Imamovic A."/>
            <person name="Ireland A."/>
            <person name="Larimer J."/>
            <person name="McCowan C."/>
            <person name="Murphy C."/>
            <person name="Pearson M."/>
            <person name="Poon T.W."/>
            <person name="Priest M."/>
            <person name="Roberts A."/>
            <person name="Saif S."/>
            <person name="Shea T."/>
            <person name="Sisk P."/>
            <person name="Sykes S."/>
            <person name="Wortman J."/>
            <person name="Nusbaum C."/>
            <person name="Birren B."/>
        </authorList>
    </citation>
    <scope>NUCLEOTIDE SEQUENCE [LARGE SCALE GENOMIC DNA]</scope>
    <source>
        <strain evidence="8 9">CBS 119918</strain>
    </source>
</reference>
<feature type="transmembrane region" description="Helical" evidence="6">
    <location>
        <begin position="189"/>
        <end position="212"/>
    </location>
</feature>
<evidence type="ECO:0000259" key="7">
    <source>
        <dbReference type="PROSITE" id="PS50850"/>
    </source>
</evidence>
<feature type="transmembrane region" description="Helical" evidence="6">
    <location>
        <begin position="132"/>
        <end position="148"/>
    </location>
</feature>
<evidence type="ECO:0000256" key="4">
    <source>
        <dbReference type="ARBA" id="ARBA00022989"/>
    </source>
</evidence>
<feature type="transmembrane region" description="Helical" evidence="6">
    <location>
        <begin position="430"/>
        <end position="454"/>
    </location>
</feature>
<feature type="transmembrane region" description="Helical" evidence="6">
    <location>
        <begin position="297"/>
        <end position="316"/>
    </location>
</feature>
<name>A0A072NXE6_9EURO</name>
<dbReference type="SUPFAM" id="SSF103473">
    <property type="entry name" value="MFS general substrate transporter"/>
    <property type="match status" value="1"/>
</dbReference>
<feature type="transmembrane region" description="Helical" evidence="6">
    <location>
        <begin position="380"/>
        <end position="398"/>
    </location>
</feature>
<dbReference type="RefSeq" id="XP_013255139.1">
    <property type="nucleotide sequence ID" value="XM_013399685.1"/>
</dbReference>
<evidence type="ECO:0000256" key="3">
    <source>
        <dbReference type="ARBA" id="ARBA00022692"/>
    </source>
</evidence>
<dbReference type="OrthoDB" id="2587356at2759"/>
<dbReference type="Pfam" id="PF06609">
    <property type="entry name" value="TRI12"/>
    <property type="match status" value="1"/>
</dbReference>
<keyword evidence="2" id="KW-0813">Transport</keyword>
<feature type="transmembrane region" description="Helical" evidence="6">
    <location>
        <begin position="104"/>
        <end position="123"/>
    </location>
</feature>
<feature type="transmembrane region" description="Helical" evidence="6">
    <location>
        <begin position="224"/>
        <end position="243"/>
    </location>
</feature>
<dbReference type="Gene3D" id="1.20.1250.20">
    <property type="entry name" value="MFS general substrate transporter like domains"/>
    <property type="match status" value="1"/>
</dbReference>
<feature type="domain" description="Major facilitator superfamily (MFS) profile" evidence="7">
    <location>
        <begin position="64"/>
        <end position="582"/>
    </location>
</feature>
<sequence>MYANSPDPVTGTDADLINVEHNPKSSSIEEKGQPGSDHLERVVHNDQNLHYDEVDQEPELHARTWLALTAMMLLNMVQVVALTGPPVVLSYIGASLGETAVPTWVPNALSLVQAVLGPIIAAASDTFQARKLILVCTSTISFIGAAIAPGSKDIYRLIVAQTIIGVGFAAVPLAYAVPSEILPRRWRPFAQAGINVSAALGSILGPLSIGAFTRSDPVHGWRNFYWLQMALWGATALSLLLGYRPPKRHTRLDHLSIKQKLSHLDLPGFALFTAGLTLLLTGINLGGQPWPWASVRVLAPLIIGIVTLVAFGIYEWKGTPSGILHHDLFRGGKSQGRAFTICVGLIVVEAITGFTITIFYPILNTLLFETDPFLLAVRSLPYAVMSIISSVICGYLSVKFKSIRWFIFFGFLVLTGTCGGFAAIQPDGNIAAMALSGLSGLGLGPPLILIIVGVQLSTPHRLIATATAVTSSARAVAAAVFTAIVTAVFNNRVASNVPAYTAQAAAGAGLPPDSLPAFIKALLANDAAALAQVPGASLAIIGASVRALHQAFADSVRIVFIIATPFGLVACIACFFLGSVSSTMNYKVDAPVEDLHAKKADTRHRV</sequence>
<dbReference type="PROSITE" id="PS50850">
    <property type="entry name" value="MFS"/>
    <property type="match status" value="1"/>
</dbReference>
<dbReference type="VEuPathDB" id="FungiDB:A1O9_11391"/>
<feature type="transmembrane region" description="Helical" evidence="6">
    <location>
        <begin position="264"/>
        <end position="285"/>
    </location>
</feature>
<evidence type="ECO:0000256" key="5">
    <source>
        <dbReference type="ARBA" id="ARBA00023136"/>
    </source>
</evidence>
<feature type="transmembrane region" description="Helical" evidence="6">
    <location>
        <begin position="558"/>
        <end position="577"/>
    </location>
</feature>
<dbReference type="GO" id="GO:0022857">
    <property type="term" value="F:transmembrane transporter activity"/>
    <property type="evidence" value="ECO:0007669"/>
    <property type="project" value="InterPro"/>
</dbReference>
<organism evidence="8 9">
    <name type="scientific">Exophiala aquamarina CBS 119918</name>
    <dbReference type="NCBI Taxonomy" id="1182545"/>
    <lineage>
        <taxon>Eukaryota</taxon>
        <taxon>Fungi</taxon>
        <taxon>Dikarya</taxon>
        <taxon>Ascomycota</taxon>
        <taxon>Pezizomycotina</taxon>
        <taxon>Eurotiomycetes</taxon>
        <taxon>Chaetothyriomycetidae</taxon>
        <taxon>Chaetothyriales</taxon>
        <taxon>Herpotrichiellaceae</taxon>
        <taxon>Exophiala</taxon>
    </lineage>
</organism>
<keyword evidence="4 6" id="KW-1133">Transmembrane helix</keyword>
<dbReference type="HOGENOM" id="CLU_000960_25_1_1"/>
<keyword evidence="3 6" id="KW-0812">Transmembrane</keyword>
<dbReference type="CDD" id="cd06179">
    <property type="entry name" value="MFS_TRI12_like"/>
    <property type="match status" value="1"/>
</dbReference>
<feature type="transmembrane region" description="Helical" evidence="6">
    <location>
        <begin position="154"/>
        <end position="177"/>
    </location>
</feature>